<protein>
    <submittedName>
        <fullName evidence="1">Uncharacterized protein</fullName>
    </submittedName>
</protein>
<dbReference type="AlphaFoldDB" id="A0A9X2K988"/>
<comment type="caution">
    <text evidence="1">The sequence shown here is derived from an EMBL/GenBank/DDBJ whole genome shotgun (WGS) entry which is preliminary data.</text>
</comment>
<proteinExistence type="predicted"/>
<name>A0A9X2K988_9ACTN</name>
<gene>
    <name evidence="1" type="ORF">HD597_008591</name>
</gene>
<dbReference type="Proteomes" id="UP001139648">
    <property type="component" value="Unassembled WGS sequence"/>
</dbReference>
<accession>A0A9X2K988</accession>
<organism evidence="1 2">
    <name type="scientific">Nonomuraea thailandensis</name>
    <dbReference type="NCBI Taxonomy" id="1188745"/>
    <lineage>
        <taxon>Bacteria</taxon>
        <taxon>Bacillati</taxon>
        <taxon>Actinomycetota</taxon>
        <taxon>Actinomycetes</taxon>
        <taxon>Streptosporangiales</taxon>
        <taxon>Streptosporangiaceae</taxon>
        <taxon>Nonomuraea</taxon>
    </lineage>
</organism>
<sequence>MTPAAATSRARRITVPRCFMRPTMTPFEETTLRPR</sequence>
<evidence type="ECO:0000313" key="2">
    <source>
        <dbReference type="Proteomes" id="UP001139648"/>
    </source>
</evidence>
<evidence type="ECO:0000313" key="1">
    <source>
        <dbReference type="EMBL" id="MCP2361571.1"/>
    </source>
</evidence>
<dbReference type="EMBL" id="JAMZEB010000002">
    <property type="protein sequence ID" value="MCP2361571.1"/>
    <property type="molecule type" value="Genomic_DNA"/>
</dbReference>
<keyword evidence="2" id="KW-1185">Reference proteome</keyword>
<reference evidence="1" key="1">
    <citation type="submission" date="2022-06" db="EMBL/GenBank/DDBJ databases">
        <title>Sequencing the genomes of 1000 actinobacteria strains.</title>
        <authorList>
            <person name="Klenk H.-P."/>
        </authorList>
    </citation>
    <scope>NUCLEOTIDE SEQUENCE</scope>
    <source>
        <strain evidence="1">DSM 46694</strain>
    </source>
</reference>